<evidence type="ECO:0000256" key="9">
    <source>
        <dbReference type="ARBA" id="ARBA00022833"/>
    </source>
</evidence>
<dbReference type="Pfam" id="PF08264">
    <property type="entry name" value="Anticodon_1"/>
    <property type="match status" value="1"/>
</dbReference>
<evidence type="ECO:0000256" key="13">
    <source>
        <dbReference type="ARBA" id="ARBA00025217"/>
    </source>
</evidence>
<evidence type="ECO:0000256" key="5">
    <source>
        <dbReference type="ARBA" id="ARBA00022490"/>
    </source>
</evidence>
<dbReference type="EMBL" id="PFCQ01000003">
    <property type="protein sequence ID" value="PIR68534.1"/>
    <property type="molecule type" value="Genomic_DNA"/>
</dbReference>
<dbReference type="CDD" id="cd07067">
    <property type="entry name" value="HP_PGM_like"/>
    <property type="match status" value="1"/>
</dbReference>
<dbReference type="InterPro" id="IPR014729">
    <property type="entry name" value="Rossmann-like_a/b/a_fold"/>
</dbReference>
<evidence type="ECO:0000256" key="3">
    <source>
        <dbReference type="ARBA" id="ARBA00007078"/>
    </source>
</evidence>
<gene>
    <name evidence="15" type="primary">ileS</name>
    <name evidence="18" type="ORF">COU49_00635</name>
</gene>
<comment type="catalytic activity">
    <reaction evidence="14 15">
        <text>tRNA(Ile) + L-isoleucine + ATP = L-isoleucyl-tRNA(Ile) + AMP + diphosphate</text>
        <dbReference type="Rhea" id="RHEA:11060"/>
        <dbReference type="Rhea" id="RHEA-COMP:9666"/>
        <dbReference type="Rhea" id="RHEA-COMP:9695"/>
        <dbReference type="ChEBI" id="CHEBI:30616"/>
        <dbReference type="ChEBI" id="CHEBI:33019"/>
        <dbReference type="ChEBI" id="CHEBI:58045"/>
        <dbReference type="ChEBI" id="CHEBI:78442"/>
        <dbReference type="ChEBI" id="CHEBI:78528"/>
        <dbReference type="ChEBI" id="CHEBI:456215"/>
        <dbReference type="EC" id="6.1.1.5"/>
    </reaction>
</comment>
<evidence type="ECO:0000259" key="17">
    <source>
        <dbReference type="Pfam" id="PF08264"/>
    </source>
</evidence>
<keyword evidence="6 15" id="KW-0436">Ligase</keyword>
<dbReference type="SUPFAM" id="SSF53254">
    <property type="entry name" value="Phosphoglycerate mutase-like"/>
    <property type="match status" value="1"/>
</dbReference>
<feature type="binding site" evidence="15">
    <location>
        <position position="806"/>
    </location>
    <ligand>
        <name>ATP</name>
        <dbReference type="ChEBI" id="CHEBI:30616"/>
    </ligand>
</feature>
<dbReference type="HAMAP" id="MF_02003">
    <property type="entry name" value="Ile_tRNA_synth_type2"/>
    <property type="match status" value="1"/>
</dbReference>
<dbReference type="SMART" id="SM00855">
    <property type="entry name" value="PGAM"/>
    <property type="match status" value="1"/>
</dbReference>
<dbReference type="SUPFAM" id="SSF52374">
    <property type="entry name" value="Nucleotidylyl transferase"/>
    <property type="match status" value="1"/>
</dbReference>
<evidence type="ECO:0000256" key="8">
    <source>
        <dbReference type="ARBA" id="ARBA00022741"/>
    </source>
</evidence>
<proteinExistence type="inferred from homology"/>
<keyword evidence="8 15" id="KW-0547">Nucleotide-binding</keyword>
<feature type="short sequence motif" description="'HIGH' region" evidence="15">
    <location>
        <begin position="49"/>
        <end position="59"/>
    </location>
</feature>
<dbReference type="Proteomes" id="UP000230094">
    <property type="component" value="Unassembled WGS sequence"/>
</dbReference>
<dbReference type="SUPFAM" id="SSF50677">
    <property type="entry name" value="ValRS/IleRS/LeuRS editing domain"/>
    <property type="match status" value="1"/>
</dbReference>
<evidence type="ECO:0000256" key="11">
    <source>
        <dbReference type="ARBA" id="ARBA00022917"/>
    </source>
</evidence>
<evidence type="ECO:0000256" key="12">
    <source>
        <dbReference type="ARBA" id="ARBA00023146"/>
    </source>
</evidence>
<evidence type="ECO:0000256" key="14">
    <source>
        <dbReference type="ARBA" id="ARBA00048359"/>
    </source>
</evidence>
<dbReference type="EC" id="6.1.1.5" evidence="15"/>
<dbReference type="Gene3D" id="3.40.50.1240">
    <property type="entry name" value="Phosphoglycerate mutase-like"/>
    <property type="match status" value="1"/>
</dbReference>
<dbReference type="InterPro" id="IPR009008">
    <property type="entry name" value="Val/Leu/Ile-tRNA-synth_edit"/>
</dbReference>
<comment type="function">
    <text evidence="13 15">Catalyzes the attachment of isoleucine to tRNA(Ile). As IleRS can inadvertently accommodate and process structurally similar amino acids such as valine, to avoid such errors it has two additional distinct tRNA(Ile)-dependent editing activities. One activity is designated as 'pretransfer' editing and involves the hydrolysis of activated Val-AMP. The other activity is designated 'posttransfer' editing and involves deacylation of mischarged Val-tRNA(Ile).</text>
</comment>
<dbReference type="GO" id="GO:0005737">
    <property type="term" value="C:cytoplasm"/>
    <property type="evidence" value="ECO:0007669"/>
    <property type="project" value="UniProtKB-SubCell"/>
</dbReference>
<dbReference type="Gene3D" id="3.40.50.620">
    <property type="entry name" value="HUPs"/>
    <property type="match status" value="2"/>
</dbReference>
<dbReference type="InterPro" id="IPR002300">
    <property type="entry name" value="aa-tRNA-synth_Ia"/>
</dbReference>
<evidence type="ECO:0000256" key="6">
    <source>
        <dbReference type="ARBA" id="ARBA00022598"/>
    </source>
</evidence>
<evidence type="ECO:0000256" key="7">
    <source>
        <dbReference type="ARBA" id="ARBA00022723"/>
    </source>
</evidence>
<dbReference type="GO" id="GO:0002161">
    <property type="term" value="F:aminoacyl-tRNA deacylase activity"/>
    <property type="evidence" value="ECO:0007669"/>
    <property type="project" value="InterPro"/>
</dbReference>
<feature type="domain" description="Aminoacyl-tRNA synthetase class Ia" evidence="16">
    <location>
        <begin position="19"/>
        <end position="496"/>
    </location>
</feature>
<dbReference type="Gene3D" id="1.10.730.10">
    <property type="entry name" value="Isoleucyl-tRNA Synthetase, Domain 1"/>
    <property type="match status" value="1"/>
</dbReference>
<comment type="domain">
    <text evidence="15">IleRS has two distinct active sites: one for aminoacylation and one for editing. The misactivated valine is translocated from the active site to the editing site, which sterically excludes the correctly activated isoleucine. The single editing site contains two valyl binding pockets, one specific for each substrate (Val-AMP or Val-tRNA(Ile)).</text>
</comment>
<dbReference type="PANTHER" id="PTHR42780">
    <property type="entry name" value="SOLEUCYL-TRNA SYNTHETASE"/>
    <property type="match status" value="1"/>
</dbReference>
<comment type="caution">
    <text evidence="18">The sequence shown here is derived from an EMBL/GenBank/DDBJ whole genome shotgun (WGS) entry which is preliminary data.</text>
</comment>
<dbReference type="Pfam" id="PF00133">
    <property type="entry name" value="tRNA-synt_1"/>
    <property type="match status" value="2"/>
</dbReference>
<evidence type="ECO:0000313" key="18">
    <source>
        <dbReference type="EMBL" id="PIR68534.1"/>
    </source>
</evidence>
<dbReference type="PRINTS" id="PR00984">
    <property type="entry name" value="TRNASYNTHILE"/>
</dbReference>
<dbReference type="InterPro" id="IPR033709">
    <property type="entry name" value="Anticodon_Ile_ABEc"/>
</dbReference>
<protein>
    <recommendedName>
        <fullName evidence="15">Isoleucine--tRNA ligase</fullName>
        <ecNumber evidence="15">6.1.1.5</ecNumber>
    </recommendedName>
    <alternativeName>
        <fullName evidence="15">Isoleucyl-tRNA synthetase</fullName>
        <shortName evidence="15">IleRS</shortName>
    </alternativeName>
</protein>
<keyword evidence="7 15" id="KW-0479">Metal-binding</keyword>
<evidence type="ECO:0000259" key="16">
    <source>
        <dbReference type="Pfam" id="PF00133"/>
    </source>
</evidence>
<dbReference type="InterPro" id="IPR029033">
    <property type="entry name" value="His_PPase_superfam"/>
</dbReference>
<evidence type="ECO:0000256" key="4">
    <source>
        <dbReference type="ARBA" id="ARBA00011245"/>
    </source>
</evidence>
<dbReference type="GO" id="GO:0000049">
    <property type="term" value="F:tRNA binding"/>
    <property type="evidence" value="ECO:0007669"/>
    <property type="project" value="InterPro"/>
</dbReference>
<dbReference type="InterPro" id="IPR013155">
    <property type="entry name" value="M/V/L/I-tRNA-synth_anticd-bd"/>
</dbReference>
<dbReference type="InterPro" id="IPR023586">
    <property type="entry name" value="Ile-tRNA-ligase_type2"/>
</dbReference>
<dbReference type="SUPFAM" id="SSF47323">
    <property type="entry name" value="Anticodon-binding domain of a subclass of class I aminoacyl-tRNA synthetases"/>
    <property type="match status" value="1"/>
</dbReference>
<evidence type="ECO:0000313" key="19">
    <source>
        <dbReference type="Proteomes" id="UP000230094"/>
    </source>
</evidence>
<dbReference type="CDD" id="cd07961">
    <property type="entry name" value="Anticodon_Ia_Ile_ABEc"/>
    <property type="match status" value="1"/>
</dbReference>
<dbReference type="InterPro" id="IPR002301">
    <property type="entry name" value="Ile-tRNA-ligase"/>
</dbReference>
<keyword evidence="5 15" id="KW-0963">Cytoplasm</keyword>
<keyword evidence="12 15" id="KW-0030">Aminoacyl-tRNA synthetase</keyword>
<dbReference type="GO" id="GO:0005524">
    <property type="term" value="F:ATP binding"/>
    <property type="evidence" value="ECO:0007669"/>
    <property type="project" value="UniProtKB-UniRule"/>
</dbReference>
<accession>A0A2H0TDP7</accession>
<dbReference type="AlphaFoldDB" id="A0A2H0TDP7"/>
<comment type="subcellular location">
    <subcellularLocation>
        <location evidence="2 15">Cytoplasm</location>
    </subcellularLocation>
</comment>
<comment type="subunit">
    <text evidence="4 15">Monomer.</text>
</comment>
<dbReference type="Pfam" id="PF19302">
    <property type="entry name" value="DUF5915"/>
    <property type="match status" value="1"/>
</dbReference>
<dbReference type="GO" id="GO:0008270">
    <property type="term" value="F:zinc ion binding"/>
    <property type="evidence" value="ECO:0007669"/>
    <property type="project" value="UniProtKB-UniRule"/>
</dbReference>
<dbReference type="InterPro" id="IPR013078">
    <property type="entry name" value="His_Pase_superF_clade-1"/>
</dbReference>
<dbReference type="Gene3D" id="3.90.740.10">
    <property type="entry name" value="Valyl/Leucyl/Isoleucyl-tRNA synthetase, editing domain"/>
    <property type="match status" value="1"/>
</dbReference>
<dbReference type="PANTHER" id="PTHR42780:SF1">
    <property type="entry name" value="ISOLEUCINE--TRNA LIGASE, CYTOPLASMIC"/>
    <property type="match status" value="1"/>
</dbReference>
<name>A0A2H0TDP7_9BACT</name>
<dbReference type="FunFam" id="3.40.50.620:FF:000063">
    <property type="entry name" value="Isoleucine--tRNA ligase"/>
    <property type="match status" value="1"/>
</dbReference>
<keyword evidence="11 15" id="KW-0648">Protein biosynthesis</keyword>
<feature type="domain" description="Aminoacyl-tRNA synthetase class Ia" evidence="16">
    <location>
        <begin position="710"/>
        <end position="834"/>
    </location>
</feature>
<evidence type="ECO:0000256" key="1">
    <source>
        <dbReference type="ARBA" id="ARBA00001947"/>
    </source>
</evidence>
<organism evidence="18 19">
    <name type="scientific">Candidatus Nomurabacteria bacterium CG10_big_fil_rev_8_21_14_0_10_35_16</name>
    <dbReference type="NCBI Taxonomy" id="1974731"/>
    <lineage>
        <taxon>Bacteria</taxon>
        <taxon>Candidatus Nomuraibacteriota</taxon>
    </lineage>
</organism>
<evidence type="ECO:0000256" key="2">
    <source>
        <dbReference type="ARBA" id="ARBA00004496"/>
    </source>
</evidence>
<dbReference type="GO" id="GO:0004822">
    <property type="term" value="F:isoleucine-tRNA ligase activity"/>
    <property type="evidence" value="ECO:0007669"/>
    <property type="project" value="UniProtKB-UniRule"/>
</dbReference>
<evidence type="ECO:0000256" key="15">
    <source>
        <dbReference type="HAMAP-Rule" id="MF_02003"/>
    </source>
</evidence>
<comment type="similarity">
    <text evidence="3 15">Belongs to the class-I aminoacyl-tRNA synthetase family. IleS type 2 subfamily.</text>
</comment>
<dbReference type="GO" id="GO:0006428">
    <property type="term" value="P:isoleucyl-tRNA aminoacylation"/>
    <property type="evidence" value="ECO:0007669"/>
    <property type="project" value="UniProtKB-UniRule"/>
</dbReference>
<evidence type="ECO:0000256" key="10">
    <source>
        <dbReference type="ARBA" id="ARBA00022840"/>
    </source>
</evidence>
<feature type="short sequence motif" description="'KMSKS' region" evidence="15">
    <location>
        <begin position="803"/>
        <end position="807"/>
    </location>
</feature>
<feature type="domain" description="Methionyl/Valyl/Leucyl/Isoleucyl-tRNA synthetase anticodon-binding" evidence="17">
    <location>
        <begin position="887"/>
        <end position="1036"/>
    </location>
</feature>
<sequence>MAENDENIKSETALREERILEFWKANKVFEKSLKQTEGKKEFIFFEGPPTANGKPGIHHLIARAFKDAIPRYKTMQGYHVRRKGGWDTHGLPVELQVEKKLGLNSKKAIEEYGIAKFNQECKESVWEYLDVWEKFTDRIGFWIDQDNPYVTYRNDYIESVWNIIKKTDEQKLLYKDYKVIPWCPRCGTALSSHELAQGYEDVKDLSITAKFKIVNQENTFILAWTTTPWTLPGNIALAVGKNIDYVKVKIGNEFYILAEERLSILTEEYEIVEELKGEDLIGFKYEPLFPFLKEQLEQKNEVTEKAWQVYPADFVNTEDGTGVVHTSVMYGQDDFELGIKFGLPKLHLVNQEGHFMPGTGFLAGLFVKDEKTDVEIIKDLAHRGLLYKKEKYEHSYPHCWRCHTALIYYARDSWYIKMSDPKVKQELIEQNKHINWEPSHIRDGRFGEWLREIKDWAISRERYWGTPLPIWECKKCNERRVIESINELKDRVKKSGNRYFLMRHGESESNINDIINSDPSNIYHLTEKGKQQALAGAENLKNKKIDLIISSHFPRCRETAEITRKSLGLSETSLIIDERLGEFKKGPNFEGEKWIEYWKLFKNTKERFEKSPDGGENLLDLNKRMGDFIYDIEQKYSGKNILFVSHEGPIIALQMVARGSSVEESIKLKEREQEFFECRYATPISVSFVSLPHNENYELDLHRPYIDAVELVCDCGGSLTRTKEVMDVWLDSGTMPFSQDHYPFENKNWVDGIGYPADYICEAIDQTRGWFYTLHATGVLMGKGRAFQNVICLGHILDKDGKKMSKSLGNVVDPWVMIEKYGVDTLRLWMYSVNQPGESKNFDEKTVALLHGQVFTLLYNVLAFYELYRDTSLEPRAYNPKLNSILDQWIIARLNELIELTTYNLNNYKLLEPTRAFRDFIGDLSTWYLRRSRERIKDGDVEAKQTLYYVLKTLAKLMAPFAPFTAEDIWQKLKTENDKESVHLESWPTVDRNIISRFFKKEEKIINNMKSTRVIVTLGLEARQKAGIKVRQPLTKIEIKDYHLDEKYSTLIRDELNIKEAIENRNIENEVLLDIKITPELKEEGDYRELARGLQDMRKKMGLTPSDIVSLSVQTNDVGHNLILKFEADMKKTVLVSGISFQNNDGIEILVDDLVFKVKIDKI</sequence>
<dbReference type="InterPro" id="IPR009080">
    <property type="entry name" value="tRNAsynth_Ia_anticodon-bd"/>
</dbReference>
<comment type="cofactor">
    <cofactor evidence="1 15">
        <name>Zn(2+)</name>
        <dbReference type="ChEBI" id="CHEBI:29105"/>
    </cofactor>
</comment>
<reference evidence="19" key="1">
    <citation type="submission" date="2017-09" db="EMBL/GenBank/DDBJ databases">
        <title>Depth-based differentiation of microbial function through sediment-hosted aquifers and enrichment of novel symbionts in the deep terrestrial subsurface.</title>
        <authorList>
            <person name="Probst A.J."/>
            <person name="Ladd B."/>
            <person name="Jarett J.K."/>
            <person name="Geller-Mcgrath D.E."/>
            <person name="Sieber C.M.K."/>
            <person name="Emerson J.B."/>
            <person name="Anantharaman K."/>
            <person name="Thomas B.C."/>
            <person name="Malmstrom R."/>
            <person name="Stieglmeier M."/>
            <person name="Klingl A."/>
            <person name="Woyke T."/>
            <person name="Ryan C.M."/>
            <person name="Banfield J.F."/>
        </authorList>
    </citation>
    <scope>NUCLEOTIDE SEQUENCE [LARGE SCALE GENOMIC DNA]</scope>
</reference>
<dbReference type="Pfam" id="PF00300">
    <property type="entry name" value="His_Phos_1"/>
    <property type="match status" value="1"/>
</dbReference>
<keyword evidence="9 15" id="KW-0862">Zinc</keyword>
<keyword evidence="10 15" id="KW-0067">ATP-binding</keyword>